<name>A0A850LCK3_9RHOB</name>
<dbReference type="InterPro" id="IPR029069">
    <property type="entry name" value="HotDog_dom_sf"/>
</dbReference>
<dbReference type="SUPFAM" id="SSF54637">
    <property type="entry name" value="Thioesterase/thiol ester dehydrase-isomerase"/>
    <property type="match status" value="1"/>
</dbReference>
<protein>
    <submittedName>
        <fullName evidence="3">Thioesterase family protein</fullName>
    </submittedName>
</protein>
<dbReference type="Pfam" id="PF20789">
    <property type="entry name" value="4HBT_3C"/>
    <property type="match status" value="1"/>
</dbReference>
<proteinExistence type="predicted"/>
<dbReference type="Pfam" id="PF13622">
    <property type="entry name" value="4HBT_3"/>
    <property type="match status" value="1"/>
</dbReference>
<evidence type="ECO:0000259" key="1">
    <source>
        <dbReference type="Pfam" id="PF13622"/>
    </source>
</evidence>
<organism evidence="3 4">
    <name type="scientific">Ruegeria pomeroyi</name>
    <dbReference type="NCBI Taxonomy" id="89184"/>
    <lineage>
        <taxon>Bacteria</taxon>
        <taxon>Pseudomonadati</taxon>
        <taxon>Pseudomonadota</taxon>
        <taxon>Alphaproteobacteria</taxon>
        <taxon>Rhodobacterales</taxon>
        <taxon>Roseobacteraceae</taxon>
        <taxon>Ruegeria</taxon>
    </lineage>
</organism>
<feature type="domain" description="Acyl-CoA thioesterase-like N-terminal HotDog" evidence="1">
    <location>
        <begin position="25"/>
        <end position="104"/>
    </location>
</feature>
<gene>
    <name evidence="3" type="ORF">HW564_02320</name>
</gene>
<comment type="caution">
    <text evidence="3">The sequence shown here is derived from an EMBL/GenBank/DDBJ whole genome shotgun (WGS) entry which is preliminary data.</text>
</comment>
<evidence type="ECO:0000313" key="3">
    <source>
        <dbReference type="EMBL" id="NVK95741.1"/>
    </source>
</evidence>
<feature type="domain" description="Acyl-CoA thioesterase-like C-terminal" evidence="2">
    <location>
        <begin position="138"/>
        <end position="260"/>
    </location>
</feature>
<dbReference type="InterPro" id="IPR049449">
    <property type="entry name" value="TesB_ACOT8-like_N"/>
</dbReference>
<dbReference type="AlphaFoldDB" id="A0A850LCK3"/>
<dbReference type="Gene3D" id="2.40.160.210">
    <property type="entry name" value="Acyl-CoA thioesterase, double hotdog domain"/>
    <property type="match status" value="1"/>
</dbReference>
<dbReference type="Proteomes" id="UP000565723">
    <property type="component" value="Unassembled WGS sequence"/>
</dbReference>
<dbReference type="InterPro" id="IPR049450">
    <property type="entry name" value="ACOT8-like_C"/>
</dbReference>
<accession>A0A850LCK3</accession>
<dbReference type="EMBL" id="JABXIY010000007">
    <property type="protein sequence ID" value="NVK95741.1"/>
    <property type="molecule type" value="Genomic_DNA"/>
</dbReference>
<evidence type="ECO:0000313" key="4">
    <source>
        <dbReference type="Proteomes" id="UP000565723"/>
    </source>
</evidence>
<dbReference type="InterPro" id="IPR042171">
    <property type="entry name" value="Acyl-CoA_hotdog"/>
</dbReference>
<evidence type="ECO:0000259" key="2">
    <source>
        <dbReference type="Pfam" id="PF20789"/>
    </source>
</evidence>
<sequence length="266" mass="28417">MTSVTAPVYFTETEPGLFVGNDPARGPWSPDHCHAGPVTGLVARAAEAVAGPEKMLTRLTLDVLKPVPLAGIRITTEIARNSRTLTTTRLALHDTTGTLCLTGTSMHLVRKELGEVPTATVPAPDFARARPGPALLVGKLHDQPAFGQYIEMAYPEGEDLGPGPKTVWMKAPHLLAGEVPSPIQAICPLADCGNGISWNEPPVRFGFMNTDLTLQIHREPQGDWFAASAVSHWQPNGIGMSQAILYDTLGPVGMALQTLVLHPMAK</sequence>
<reference evidence="3 4" key="1">
    <citation type="journal article" date="2020" name="Proc. Natl. Acad. Sci. U.S.A.">
        <title>Ecological drivers of bacterial community assembly in synthetic phycospheres.</title>
        <authorList>
            <person name="Fu H."/>
            <person name="Uchimiya M."/>
            <person name="Gore J."/>
            <person name="Moran M.A."/>
        </authorList>
    </citation>
    <scope>NUCLEOTIDE SEQUENCE [LARGE SCALE GENOMIC DNA]</scope>
    <source>
        <strain evidence="3">HF-Din03</strain>
    </source>
</reference>